<keyword evidence="1" id="KW-0539">Nucleus</keyword>
<dbReference type="GO" id="GO:0001228">
    <property type="term" value="F:DNA-binding transcription activator activity, RNA polymerase II-specific"/>
    <property type="evidence" value="ECO:0007669"/>
    <property type="project" value="TreeGrafter"/>
</dbReference>
<dbReference type="InterPro" id="IPR036864">
    <property type="entry name" value="Zn2-C6_fun-type_DNA-bd_sf"/>
</dbReference>
<proteinExistence type="predicted"/>
<dbReference type="SMART" id="SM00066">
    <property type="entry name" value="GAL4"/>
    <property type="match status" value="1"/>
</dbReference>
<dbReference type="Pfam" id="PF00172">
    <property type="entry name" value="Zn_clus"/>
    <property type="match status" value="1"/>
</dbReference>
<dbReference type="PROSITE" id="PS50048">
    <property type="entry name" value="ZN2_CY6_FUNGAL_2"/>
    <property type="match status" value="1"/>
</dbReference>
<dbReference type="InterPro" id="IPR053157">
    <property type="entry name" value="Sterol_Uptake_Regulator"/>
</dbReference>
<reference evidence="3" key="1">
    <citation type="submission" date="2023-06" db="EMBL/GenBank/DDBJ databases">
        <title>Genome-scale phylogeny and comparative genomics of the fungal order Sordariales.</title>
        <authorList>
            <consortium name="Lawrence Berkeley National Laboratory"/>
            <person name="Hensen N."/>
            <person name="Bonometti L."/>
            <person name="Westerberg I."/>
            <person name="Brannstrom I.O."/>
            <person name="Guillou S."/>
            <person name="Cros-Aarteil S."/>
            <person name="Calhoun S."/>
            <person name="Haridas S."/>
            <person name="Kuo A."/>
            <person name="Mondo S."/>
            <person name="Pangilinan J."/>
            <person name="Riley R."/>
            <person name="Labutti K."/>
            <person name="Andreopoulos B."/>
            <person name="Lipzen A."/>
            <person name="Chen C."/>
            <person name="Yanf M."/>
            <person name="Daum C."/>
            <person name="Ng V."/>
            <person name="Clum A."/>
            <person name="Steindorff A."/>
            <person name="Ohm R."/>
            <person name="Martin F."/>
            <person name="Silar P."/>
            <person name="Natvig D."/>
            <person name="Lalanne C."/>
            <person name="Gautier V."/>
            <person name="Ament-Velasquez S.L."/>
            <person name="Kruys A."/>
            <person name="Hutchinson M.I."/>
            <person name="Powell A.J."/>
            <person name="Barry K."/>
            <person name="Miller A.N."/>
            <person name="Grigoriev I.V."/>
            <person name="Debuchy R."/>
            <person name="Gladieux P."/>
            <person name="Thoren M.H."/>
            <person name="Johannesson H."/>
        </authorList>
    </citation>
    <scope>NUCLEOTIDE SEQUENCE</scope>
    <source>
        <strain evidence="3">CBS 606.72</strain>
    </source>
</reference>
<accession>A0AA39WAJ4</accession>
<organism evidence="3 4">
    <name type="scientific">Immersiella caudata</name>
    <dbReference type="NCBI Taxonomy" id="314043"/>
    <lineage>
        <taxon>Eukaryota</taxon>
        <taxon>Fungi</taxon>
        <taxon>Dikarya</taxon>
        <taxon>Ascomycota</taxon>
        <taxon>Pezizomycotina</taxon>
        <taxon>Sordariomycetes</taxon>
        <taxon>Sordariomycetidae</taxon>
        <taxon>Sordariales</taxon>
        <taxon>Lasiosphaeriaceae</taxon>
        <taxon>Immersiella</taxon>
    </lineage>
</organism>
<dbReference type="InterPro" id="IPR001138">
    <property type="entry name" value="Zn2Cys6_DnaBD"/>
</dbReference>
<dbReference type="SUPFAM" id="SSF57701">
    <property type="entry name" value="Zn2/Cys6 DNA-binding domain"/>
    <property type="match status" value="1"/>
</dbReference>
<comment type="caution">
    <text evidence="3">The sequence shown here is derived from an EMBL/GenBank/DDBJ whole genome shotgun (WGS) entry which is preliminary data.</text>
</comment>
<feature type="domain" description="Zn(2)-C6 fungal-type" evidence="2">
    <location>
        <begin position="27"/>
        <end position="57"/>
    </location>
</feature>
<dbReference type="PROSITE" id="PS00463">
    <property type="entry name" value="ZN2_CY6_FUNGAL_1"/>
    <property type="match status" value="1"/>
</dbReference>
<gene>
    <name evidence="3" type="ORF">B0T14DRAFT_340193</name>
</gene>
<protein>
    <recommendedName>
        <fullName evidence="2">Zn(2)-C6 fungal-type domain-containing protein</fullName>
    </recommendedName>
</protein>
<dbReference type="CDD" id="cd00067">
    <property type="entry name" value="GAL4"/>
    <property type="match status" value="1"/>
</dbReference>
<dbReference type="GO" id="GO:0008270">
    <property type="term" value="F:zinc ion binding"/>
    <property type="evidence" value="ECO:0007669"/>
    <property type="project" value="InterPro"/>
</dbReference>
<evidence type="ECO:0000313" key="3">
    <source>
        <dbReference type="EMBL" id="KAK0612042.1"/>
    </source>
</evidence>
<dbReference type="Gene3D" id="4.10.240.10">
    <property type="entry name" value="Zn(2)-C6 fungal-type DNA-binding domain"/>
    <property type="match status" value="1"/>
</dbReference>
<keyword evidence="4" id="KW-1185">Reference proteome</keyword>
<dbReference type="PANTHER" id="PTHR47784:SF9">
    <property type="entry name" value="ZN(II)2CYS6 TRANSCRIPTION FACTOR (EUROFUNG)"/>
    <property type="match status" value="1"/>
</dbReference>
<dbReference type="Proteomes" id="UP001175000">
    <property type="component" value="Unassembled WGS sequence"/>
</dbReference>
<evidence type="ECO:0000259" key="2">
    <source>
        <dbReference type="PROSITE" id="PS50048"/>
    </source>
</evidence>
<name>A0AA39WAJ4_9PEZI</name>
<evidence type="ECO:0000313" key="4">
    <source>
        <dbReference type="Proteomes" id="UP001175000"/>
    </source>
</evidence>
<dbReference type="EMBL" id="JAULSU010000007">
    <property type="protein sequence ID" value="KAK0612042.1"/>
    <property type="molecule type" value="Genomic_DNA"/>
</dbReference>
<evidence type="ECO:0000256" key="1">
    <source>
        <dbReference type="ARBA" id="ARBA00023242"/>
    </source>
</evidence>
<dbReference type="AlphaFoldDB" id="A0AA39WAJ4"/>
<sequence length="421" mass="46986">MPMPATQPELQESKARLRKSHRKSRYGCANCKIRRVKCDESKPRCLKCVSFGVGCTYETGVSEMQLDFSGSFRVDMTPTGQPSFALPLPRSLPDLPTYLPLVGARPNELYQVGPFDRDLLKKFRECSVLTVGPKDAAMLFQAHALEFSINSPFLTHLILAFALLYDMHTTGRRDKQKTAALAFHFYHGVSLFNAKLSKPVEHAEKDALWAAAALTGASAFADVKDAEPADTWPLSSTPTDLDWLKMTGGKQAVYNITNPIRPASLFNASCSHFLDPPARVGSEILNLLPEFVQFYNLDELSTPKNNPYHCAATVLAQVMPLDCNRNTISKFLSFVGFPDPRFLRLLEQRDPRAMLLLAYWYAKALSPEHWWIWRRAIAEGPAICTFLEGAFSGDPELLELLEFPKAAFAAASVKHRSARAI</sequence>
<dbReference type="PANTHER" id="PTHR47784">
    <property type="entry name" value="STEROL UPTAKE CONTROL PROTEIN 2"/>
    <property type="match status" value="1"/>
</dbReference>